<sequence>MAARISQPFMVHIVYTGEIKHDDVELITSSHHDLLSSVLGSREASAESMIYSYRHGFSGFAAKLTESQAQSIADLPGVVHVIPSQFYKVQTTRSWDYLGLSSFSPSNLLHETKLGEDAIIGVIDTGVWPESKSFNDKGLGPIPSRWKGFCQKGESFDPAKNCNRKLIGARFFVDGFQAALGEPFNSTNDYLSARDSYGHGTHTASTAGGSFVHNVSVGELAYGTARGGAPHARLAIYKVIWNGWGTSADILKAFDEAIHDRVDILSLSLGLGIPLFPEIDKRDLIYYGSFHAVANGITVVCSAGNAGPIAQTVLNVAPWVITVGASTIDRSFPTPIMLGNNRTLMGQAMFFGNDTGFVGLIFKERSVFELPPHCESLSTNDTWVAGKVVLCFTLTDGQRLASTISNVLKAGGLGMIVASNPTRYLFQYAGMPFVFVKYDVATQILNYFRSNRDPKVRLLPSKTYVGKLAPTYVASFSSRGPNSLSPAILKPDIAAPGADILAAYAPVPGAENGYKFLSGTSMAAPHVSGIVALLKSIHPDWSPAAIKSALITTAWRTDPYSGEPILAEGDITKIADPFDFGGGLVNPNRARDPGLVYDLRIEDYTHYLCSMGYDETAINHLTQKAKSCSRTIISVLDLNLPSITIPNLNNPINLTRTVTNVGAINSEYKAIIRPPPGITVVVKPDYLIFSPKIKKNSFTVTVSTRHQVTTKYYFGSLTWTDGVHTVRIPISVRSEFPELVW</sequence>
<dbReference type="EMBL" id="JBFOLJ010000003">
    <property type="protein sequence ID" value="KAL2550841.1"/>
    <property type="molecule type" value="Genomic_DNA"/>
</dbReference>
<feature type="active site" description="Charge relay system" evidence="6 7">
    <location>
        <position position="521"/>
    </location>
</feature>
<accession>A0ABD1WMB9</accession>
<keyword evidence="2 7" id="KW-0645">Protease</keyword>
<dbReference type="InterPro" id="IPR045051">
    <property type="entry name" value="SBT"/>
</dbReference>
<dbReference type="PROSITE" id="PS51892">
    <property type="entry name" value="SUBTILASE"/>
    <property type="match status" value="1"/>
</dbReference>
<evidence type="ECO:0000313" key="12">
    <source>
        <dbReference type="Proteomes" id="UP001604277"/>
    </source>
</evidence>
<name>A0ABD1WMB9_9LAMI</name>
<dbReference type="PROSITE" id="PS00138">
    <property type="entry name" value="SUBTILASE_SER"/>
    <property type="match status" value="1"/>
</dbReference>
<dbReference type="Pfam" id="PF00082">
    <property type="entry name" value="Peptidase_S8"/>
    <property type="match status" value="1"/>
</dbReference>
<feature type="domain" description="Peptidase S8/S53" evidence="8">
    <location>
        <begin position="115"/>
        <end position="557"/>
    </location>
</feature>
<evidence type="ECO:0000256" key="5">
    <source>
        <dbReference type="ARBA" id="ARBA00022825"/>
    </source>
</evidence>
<comment type="similarity">
    <text evidence="1 7">Belongs to the peptidase S8 family.</text>
</comment>
<protein>
    <submittedName>
        <fullName evidence="11">Subtilase family protein</fullName>
    </submittedName>
</protein>
<dbReference type="PANTHER" id="PTHR10795">
    <property type="entry name" value="PROPROTEIN CONVERTASE SUBTILISIN/KEXIN"/>
    <property type="match status" value="1"/>
</dbReference>
<feature type="domain" description="Subtilisin-like protease fibronectin type-III" evidence="10">
    <location>
        <begin position="637"/>
        <end position="732"/>
    </location>
</feature>
<evidence type="ECO:0000256" key="2">
    <source>
        <dbReference type="ARBA" id="ARBA00022670"/>
    </source>
</evidence>
<evidence type="ECO:0000259" key="9">
    <source>
        <dbReference type="Pfam" id="PF05922"/>
    </source>
</evidence>
<feature type="active site" description="Charge relay system" evidence="6 7">
    <location>
        <position position="199"/>
    </location>
</feature>
<dbReference type="InterPro" id="IPR010259">
    <property type="entry name" value="S8pro/Inhibitor_I9"/>
</dbReference>
<dbReference type="GO" id="GO:0006508">
    <property type="term" value="P:proteolysis"/>
    <property type="evidence" value="ECO:0007669"/>
    <property type="project" value="UniProtKB-KW"/>
</dbReference>
<keyword evidence="5 7" id="KW-0720">Serine protease</keyword>
<evidence type="ECO:0000256" key="7">
    <source>
        <dbReference type="PROSITE-ProRule" id="PRU01240"/>
    </source>
</evidence>
<organism evidence="11 12">
    <name type="scientific">Forsythia ovata</name>
    <dbReference type="NCBI Taxonomy" id="205694"/>
    <lineage>
        <taxon>Eukaryota</taxon>
        <taxon>Viridiplantae</taxon>
        <taxon>Streptophyta</taxon>
        <taxon>Embryophyta</taxon>
        <taxon>Tracheophyta</taxon>
        <taxon>Spermatophyta</taxon>
        <taxon>Magnoliopsida</taxon>
        <taxon>eudicotyledons</taxon>
        <taxon>Gunneridae</taxon>
        <taxon>Pentapetalae</taxon>
        <taxon>asterids</taxon>
        <taxon>lamiids</taxon>
        <taxon>Lamiales</taxon>
        <taxon>Oleaceae</taxon>
        <taxon>Forsythieae</taxon>
        <taxon>Forsythia</taxon>
    </lineage>
</organism>
<dbReference type="Pfam" id="PF17766">
    <property type="entry name" value="fn3_6"/>
    <property type="match status" value="1"/>
</dbReference>
<proteinExistence type="inferred from homology"/>
<evidence type="ECO:0000313" key="11">
    <source>
        <dbReference type="EMBL" id="KAL2550841.1"/>
    </source>
</evidence>
<evidence type="ECO:0000259" key="8">
    <source>
        <dbReference type="Pfam" id="PF00082"/>
    </source>
</evidence>
<dbReference type="AlphaFoldDB" id="A0ABD1WMB9"/>
<dbReference type="Gene3D" id="3.50.30.30">
    <property type="match status" value="1"/>
</dbReference>
<dbReference type="GO" id="GO:0004252">
    <property type="term" value="F:serine-type endopeptidase activity"/>
    <property type="evidence" value="ECO:0007669"/>
    <property type="project" value="UniProtKB-UniRule"/>
</dbReference>
<comment type="caution">
    <text evidence="11">The sequence shown here is derived from an EMBL/GenBank/DDBJ whole genome shotgun (WGS) entry which is preliminary data.</text>
</comment>
<dbReference type="InterPro" id="IPR034197">
    <property type="entry name" value="Peptidases_S8_3"/>
</dbReference>
<dbReference type="Gene3D" id="3.40.50.200">
    <property type="entry name" value="Peptidase S8/S53 domain"/>
    <property type="match status" value="1"/>
</dbReference>
<dbReference type="InterPro" id="IPR036852">
    <property type="entry name" value="Peptidase_S8/S53_dom_sf"/>
</dbReference>
<dbReference type="Gene3D" id="3.30.70.80">
    <property type="entry name" value="Peptidase S8 propeptide/proteinase inhibitor I9"/>
    <property type="match status" value="1"/>
</dbReference>
<evidence type="ECO:0000256" key="6">
    <source>
        <dbReference type="PIRSR" id="PIRSR615500-1"/>
    </source>
</evidence>
<keyword evidence="3" id="KW-0732">Signal</keyword>
<dbReference type="InterPro" id="IPR023828">
    <property type="entry name" value="Peptidase_S8_Ser-AS"/>
</dbReference>
<dbReference type="Proteomes" id="UP001604277">
    <property type="component" value="Unassembled WGS sequence"/>
</dbReference>
<gene>
    <name evidence="11" type="ORF">Fot_12371</name>
</gene>
<dbReference type="FunFam" id="2.60.40.2310:FF:000001">
    <property type="entry name" value="Subtilisin-like protease SBT1.5"/>
    <property type="match status" value="1"/>
</dbReference>
<dbReference type="InterPro" id="IPR041469">
    <property type="entry name" value="Subtilisin-like_FN3"/>
</dbReference>
<keyword evidence="12" id="KW-1185">Reference proteome</keyword>
<evidence type="ECO:0000256" key="1">
    <source>
        <dbReference type="ARBA" id="ARBA00011073"/>
    </source>
</evidence>
<evidence type="ECO:0000256" key="4">
    <source>
        <dbReference type="ARBA" id="ARBA00022801"/>
    </source>
</evidence>
<evidence type="ECO:0000259" key="10">
    <source>
        <dbReference type="Pfam" id="PF17766"/>
    </source>
</evidence>
<dbReference type="InterPro" id="IPR037045">
    <property type="entry name" value="S8pro/Inhibitor_I9_sf"/>
</dbReference>
<dbReference type="CDD" id="cd02120">
    <property type="entry name" value="PA_subtilisin_like"/>
    <property type="match status" value="1"/>
</dbReference>
<dbReference type="InterPro" id="IPR015500">
    <property type="entry name" value="Peptidase_S8_subtilisin-rel"/>
</dbReference>
<dbReference type="Pfam" id="PF05922">
    <property type="entry name" value="Inhibitor_I9"/>
    <property type="match status" value="1"/>
</dbReference>
<dbReference type="Gene3D" id="2.60.40.2310">
    <property type="match status" value="1"/>
</dbReference>
<dbReference type="FunFam" id="3.30.70.80:FF:000002">
    <property type="entry name" value="Subtilisin-like protease SBT5.3"/>
    <property type="match status" value="1"/>
</dbReference>
<dbReference type="FunFam" id="3.40.50.200:FF:000006">
    <property type="entry name" value="Subtilisin-like protease SBT1.5"/>
    <property type="match status" value="1"/>
</dbReference>
<keyword evidence="4 7" id="KW-0378">Hydrolase</keyword>
<dbReference type="SUPFAM" id="SSF52743">
    <property type="entry name" value="Subtilisin-like"/>
    <property type="match status" value="1"/>
</dbReference>
<dbReference type="CDD" id="cd04852">
    <property type="entry name" value="Peptidases_S8_3"/>
    <property type="match status" value="1"/>
</dbReference>
<feature type="active site" description="Charge relay system" evidence="6 7">
    <location>
        <position position="124"/>
    </location>
</feature>
<feature type="domain" description="Inhibitor I9" evidence="9">
    <location>
        <begin position="11"/>
        <end position="89"/>
    </location>
</feature>
<dbReference type="InterPro" id="IPR000209">
    <property type="entry name" value="Peptidase_S8/S53_dom"/>
</dbReference>
<dbReference type="PRINTS" id="PR00723">
    <property type="entry name" value="SUBTILISIN"/>
</dbReference>
<evidence type="ECO:0000256" key="3">
    <source>
        <dbReference type="ARBA" id="ARBA00022729"/>
    </source>
</evidence>
<reference evidence="12" key="1">
    <citation type="submission" date="2024-07" db="EMBL/GenBank/DDBJ databases">
        <title>Two chromosome-level genome assemblies of Korean endemic species Abeliophyllum distichum and Forsythia ovata (Oleaceae).</title>
        <authorList>
            <person name="Jang H."/>
        </authorList>
    </citation>
    <scope>NUCLEOTIDE SEQUENCE [LARGE SCALE GENOMIC DNA]</scope>
</reference>